<dbReference type="PANTHER" id="PTHR12119">
    <property type="entry name" value="UBIQUINOL-CYTOCHROME C REDUCTASE COMPLEX UBIQUINONE-BINDING PROTEIN QP-C"/>
    <property type="match status" value="1"/>
</dbReference>
<dbReference type="FunFam" id="1.20.5.210:FF:000001">
    <property type="entry name" value="Cytochrome b-c1 complex subunit 8"/>
    <property type="match status" value="1"/>
</dbReference>
<dbReference type="HOGENOM" id="CLU_156007_0_0_1"/>
<dbReference type="EMBL" id="CCBP010000240">
    <property type="protein sequence ID" value="CDO75090.1"/>
    <property type="molecule type" value="Genomic_DNA"/>
</dbReference>
<reference evidence="12" key="1">
    <citation type="submission" date="2014-01" db="EMBL/GenBank/DDBJ databases">
        <title>The genome of the white-rot fungus Pycnoporus cinnabarinus: a basidiomycete model with a versatile arsenal for lignocellulosic biomass breakdown.</title>
        <authorList>
            <person name="Levasseur A."/>
            <person name="Lomascolo A."/>
            <person name="Ruiz-Duenas F.J."/>
            <person name="Uzan E."/>
            <person name="Piumi F."/>
            <person name="Kues U."/>
            <person name="Ram A.F.J."/>
            <person name="Murat C."/>
            <person name="Haon M."/>
            <person name="Benoit I."/>
            <person name="Arfi Y."/>
            <person name="Chevret D."/>
            <person name="Drula E."/>
            <person name="Kwon M.J."/>
            <person name="Gouret P."/>
            <person name="Lesage-Meessen L."/>
            <person name="Lombard V."/>
            <person name="Mariette J."/>
            <person name="Noirot C."/>
            <person name="Park J."/>
            <person name="Patyshakuliyeva A."/>
            <person name="Wieneger R.A.B."/>
            <person name="Wosten H.A.B."/>
            <person name="Martin F."/>
            <person name="Coutinho P.M."/>
            <person name="de Vries R."/>
            <person name="Martinez A.T."/>
            <person name="Klopp C."/>
            <person name="Pontarotti P."/>
            <person name="Henrissat B."/>
            <person name="Record E."/>
        </authorList>
    </citation>
    <scope>NUCLEOTIDE SEQUENCE [LARGE SCALE GENOMIC DNA]</scope>
    <source>
        <strain evidence="12">BRFM137</strain>
    </source>
</reference>
<dbReference type="OMA" id="AGIYWYW"/>
<accession>A0A060SL12</accession>
<keyword evidence="5 11" id="KW-0812">Transmembrane</keyword>
<dbReference type="GO" id="GO:0006122">
    <property type="term" value="P:mitochondrial electron transport, ubiquinol to cytochrome c"/>
    <property type="evidence" value="ECO:0007669"/>
    <property type="project" value="UniProtKB-UniRule"/>
</dbReference>
<comment type="caution">
    <text evidence="12">The sequence shown here is derived from an EMBL/GenBank/DDBJ whole genome shotgun (WGS) entry which is preliminary data.</text>
</comment>
<dbReference type="InterPro" id="IPR004205">
    <property type="entry name" value="Cyt_bc1_su8"/>
</dbReference>
<comment type="subcellular location">
    <subcellularLocation>
        <location evidence="1 11">Mitochondrion inner membrane</location>
        <topology evidence="1 11">Single-pass membrane protein</topology>
    </subcellularLocation>
</comment>
<dbReference type="Gene3D" id="1.20.5.210">
    <property type="entry name" value="Cytochrome b-c1 complex subunit 8"/>
    <property type="match status" value="1"/>
</dbReference>
<feature type="transmembrane region" description="Helical" evidence="11">
    <location>
        <begin position="64"/>
        <end position="81"/>
    </location>
</feature>
<keyword evidence="6 11" id="KW-0999">Mitochondrion inner membrane</keyword>
<evidence type="ECO:0000313" key="12">
    <source>
        <dbReference type="EMBL" id="CDO75090.1"/>
    </source>
</evidence>
<comment type="similarity">
    <text evidence="2 11">Belongs to the UQCRQ/QCR8 family.</text>
</comment>
<evidence type="ECO:0000256" key="2">
    <source>
        <dbReference type="ARBA" id="ARBA00007668"/>
    </source>
</evidence>
<sequence length="101" mass="11850">MRPTEIRHSEMPGPKVYNLWWGDKGVQKQKGIVTYSLSPFRQRAAHKMITNWIFNGYRRLSSQAVYWVIPFALGYGTYSWAKRYDAWQNSKAAHVAGHHEH</sequence>
<dbReference type="Pfam" id="PF02939">
    <property type="entry name" value="UcrQ"/>
    <property type="match status" value="1"/>
</dbReference>
<evidence type="ECO:0000256" key="7">
    <source>
        <dbReference type="ARBA" id="ARBA00022982"/>
    </source>
</evidence>
<comment type="subunit">
    <text evidence="11">Component of the ubiquinol-cytochrome c oxidoreductase (cytochrome b-c1 complex, complex III, CIII), a multisubunit enzyme composed of 3 respiratory subunits cytochrome b, cytochrome c1 and Rieske protein, 2 core protein subunits, and additional low-molecular weight protein subunits. The complex exists as an obligatory dimer and forms supercomplexes (SCs) in the inner mitochondrial membrane with cytochrome c oxidase (complex IV, CIV).</text>
</comment>
<evidence type="ECO:0000256" key="11">
    <source>
        <dbReference type="RuleBase" id="RU368118"/>
    </source>
</evidence>
<dbReference type="Proteomes" id="UP000029665">
    <property type="component" value="Unassembled WGS sequence"/>
</dbReference>
<evidence type="ECO:0000256" key="3">
    <source>
        <dbReference type="ARBA" id="ARBA00022448"/>
    </source>
</evidence>
<evidence type="ECO:0000256" key="9">
    <source>
        <dbReference type="ARBA" id="ARBA00023128"/>
    </source>
</evidence>
<organism evidence="12 13">
    <name type="scientific">Pycnoporus cinnabarinus</name>
    <name type="common">Cinnabar-red polypore</name>
    <name type="synonym">Trametes cinnabarina</name>
    <dbReference type="NCBI Taxonomy" id="5643"/>
    <lineage>
        <taxon>Eukaryota</taxon>
        <taxon>Fungi</taxon>
        <taxon>Dikarya</taxon>
        <taxon>Basidiomycota</taxon>
        <taxon>Agaricomycotina</taxon>
        <taxon>Agaricomycetes</taxon>
        <taxon>Polyporales</taxon>
        <taxon>Polyporaceae</taxon>
        <taxon>Trametes</taxon>
    </lineage>
</organism>
<dbReference type="OrthoDB" id="6683853at2759"/>
<evidence type="ECO:0000256" key="5">
    <source>
        <dbReference type="ARBA" id="ARBA00022692"/>
    </source>
</evidence>
<protein>
    <recommendedName>
        <fullName evidence="11">Cytochrome b-c1 complex subunit 8</fullName>
    </recommendedName>
    <alternativeName>
        <fullName evidence="11">Complex III subunit 8</fullName>
    </alternativeName>
</protein>
<gene>
    <name evidence="12" type="ORF">BN946_scf185010.g15</name>
</gene>
<dbReference type="AlphaFoldDB" id="A0A060SL12"/>
<evidence type="ECO:0000256" key="8">
    <source>
        <dbReference type="ARBA" id="ARBA00022989"/>
    </source>
</evidence>
<dbReference type="STRING" id="5643.A0A060SL12"/>
<comment type="function">
    <text evidence="11">Component of the ubiquinol-cytochrome c oxidoreductase, a multisubunit transmembrane complex that is part of the mitochondrial electron transport chain which drives oxidative phosphorylation. The complex plays an important role in the uptake of multiple carbon sources present in different host niches.</text>
</comment>
<keyword evidence="9 11" id="KW-0496">Mitochondrion</keyword>
<proteinExistence type="inferred from homology"/>
<keyword evidence="3 11" id="KW-0813">Transport</keyword>
<evidence type="ECO:0000256" key="4">
    <source>
        <dbReference type="ARBA" id="ARBA00022660"/>
    </source>
</evidence>
<dbReference type="SUPFAM" id="SSF81508">
    <property type="entry name" value="Ubiquinone-binding protein QP-C of cytochrome bc1 complex (Ubiquinol-cytochrome c reductase)"/>
    <property type="match status" value="1"/>
</dbReference>
<keyword evidence="7 11" id="KW-0249">Electron transport</keyword>
<name>A0A060SL12_PYCCI</name>
<keyword evidence="4 11" id="KW-0679">Respiratory chain</keyword>
<keyword evidence="13" id="KW-1185">Reference proteome</keyword>
<dbReference type="GO" id="GO:0045275">
    <property type="term" value="C:respiratory chain complex III"/>
    <property type="evidence" value="ECO:0007669"/>
    <property type="project" value="UniProtKB-UniRule"/>
</dbReference>
<evidence type="ECO:0000256" key="1">
    <source>
        <dbReference type="ARBA" id="ARBA00004434"/>
    </source>
</evidence>
<dbReference type="InterPro" id="IPR036642">
    <property type="entry name" value="Cyt_bc1_su8_sf"/>
</dbReference>
<dbReference type="PANTHER" id="PTHR12119:SF2">
    <property type="entry name" value="CYTOCHROME B-C1 COMPLEX SUBUNIT 8"/>
    <property type="match status" value="1"/>
</dbReference>
<keyword evidence="8 11" id="KW-1133">Transmembrane helix</keyword>
<keyword evidence="10 11" id="KW-0472">Membrane</keyword>
<evidence type="ECO:0000256" key="10">
    <source>
        <dbReference type="ARBA" id="ARBA00023136"/>
    </source>
</evidence>
<dbReference type="GO" id="GO:0005743">
    <property type="term" value="C:mitochondrial inner membrane"/>
    <property type="evidence" value="ECO:0007669"/>
    <property type="project" value="UniProtKB-SubCell"/>
</dbReference>
<evidence type="ECO:0000256" key="6">
    <source>
        <dbReference type="ARBA" id="ARBA00022792"/>
    </source>
</evidence>
<evidence type="ECO:0000313" key="13">
    <source>
        <dbReference type="Proteomes" id="UP000029665"/>
    </source>
</evidence>